<evidence type="ECO:0000313" key="1">
    <source>
        <dbReference type="EMBL" id="TQR27206.1"/>
    </source>
</evidence>
<gene>
    <name evidence="1" type="ORF">C7Y47_23610</name>
</gene>
<organism evidence="1 2">
    <name type="scientific">Lysinibacillus sphaericus</name>
    <name type="common">Bacillus sphaericus</name>
    <dbReference type="NCBI Taxonomy" id="1421"/>
    <lineage>
        <taxon>Bacteria</taxon>
        <taxon>Bacillati</taxon>
        <taxon>Bacillota</taxon>
        <taxon>Bacilli</taxon>
        <taxon>Bacillales</taxon>
        <taxon>Bacillaceae</taxon>
        <taxon>Lysinibacillus</taxon>
    </lineage>
</organism>
<reference evidence="1 2" key="1">
    <citation type="submission" date="2018-03" db="EMBL/GenBank/DDBJ databases">
        <title>Aerobic endospore-forming bacteria genome sequencing and assembly.</title>
        <authorList>
            <person name="Cavalcante D.A."/>
            <person name="Driks A."/>
            <person name="Putonti C."/>
            <person name="De-Souza M.T."/>
        </authorList>
    </citation>
    <scope>NUCLEOTIDE SEQUENCE [LARGE SCALE GENOMIC DNA]</scope>
    <source>
        <strain evidence="1 2">SDF0037</strain>
    </source>
</reference>
<dbReference type="EMBL" id="SADV01000038">
    <property type="protein sequence ID" value="TQR27206.1"/>
    <property type="molecule type" value="Genomic_DNA"/>
</dbReference>
<protein>
    <submittedName>
        <fullName evidence="1">Uncharacterized protein</fullName>
    </submittedName>
</protein>
<dbReference type="AlphaFoldDB" id="A0A544U7Q1"/>
<dbReference type="RefSeq" id="WP_142510968.1">
    <property type="nucleotide sequence ID" value="NZ_SADV01000038.1"/>
</dbReference>
<sequence length="62" mass="6972">MNIVYRAAELLITSPGCNYDVMATNLSLLMLNKQVSQDEYSKLCTLMNEQQNKVSNETQAEA</sequence>
<dbReference type="Proteomes" id="UP000317944">
    <property type="component" value="Unassembled WGS sequence"/>
</dbReference>
<comment type="caution">
    <text evidence="1">The sequence shown here is derived from an EMBL/GenBank/DDBJ whole genome shotgun (WGS) entry which is preliminary data.</text>
</comment>
<accession>A0A544U7Q1</accession>
<proteinExistence type="predicted"/>
<dbReference type="OrthoDB" id="2738367at2"/>
<name>A0A544U7Q1_LYSSH</name>
<evidence type="ECO:0000313" key="2">
    <source>
        <dbReference type="Proteomes" id="UP000317944"/>
    </source>
</evidence>